<accession>A0A8E2DN91</accession>
<evidence type="ECO:0000313" key="1">
    <source>
        <dbReference type="EMBL" id="OCH92379.1"/>
    </source>
</evidence>
<name>A0A8E2DN91_9APHY</name>
<gene>
    <name evidence="1" type="ORF">OBBRIDRAFT_791367</name>
</gene>
<dbReference type="AlphaFoldDB" id="A0A8E2DN91"/>
<evidence type="ECO:0000313" key="2">
    <source>
        <dbReference type="Proteomes" id="UP000250043"/>
    </source>
</evidence>
<proteinExistence type="predicted"/>
<reference evidence="1 2" key="1">
    <citation type="submission" date="2016-07" db="EMBL/GenBank/DDBJ databases">
        <title>Draft genome of the white-rot fungus Obba rivulosa 3A-2.</title>
        <authorList>
            <consortium name="DOE Joint Genome Institute"/>
            <person name="Miettinen O."/>
            <person name="Riley R."/>
            <person name="Acob R."/>
            <person name="Barry K."/>
            <person name="Cullen D."/>
            <person name="De Vries R."/>
            <person name="Hainaut M."/>
            <person name="Hatakka A."/>
            <person name="Henrissat B."/>
            <person name="Hilden K."/>
            <person name="Kuo R."/>
            <person name="Labutti K."/>
            <person name="Lipzen A."/>
            <person name="Makela M.R."/>
            <person name="Sandor L."/>
            <person name="Spatafora J.W."/>
            <person name="Grigoriev I.V."/>
            <person name="Hibbett D.S."/>
        </authorList>
    </citation>
    <scope>NUCLEOTIDE SEQUENCE [LARGE SCALE GENOMIC DNA]</scope>
    <source>
        <strain evidence="1 2">3A-2</strain>
    </source>
</reference>
<organism evidence="1 2">
    <name type="scientific">Obba rivulosa</name>
    <dbReference type="NCBI Taxonomy" id="1052685"/>
    <lineage>
        <taxon>Eukaryota</taxon>
        <taxon>Fungi</taxon>
        <taxon>Dikarya</taxon>
        <taxon>Basidiomycota</taxon>
        <taxon>Agaricomycotina</taxon>
        <taxon>Agaricomycetes</taxon>
        <taxon>Polyporales</taxon>
        <taxon>Gelatoporiaceae</taxon>
        <taxon>Obba</taxon>
    </lineage>
</organism>
<keyword evidence="2" id="KW-1185">Reference proteome</keyword>
<sequence>MYVATPAGPWGAINISLSGDVHCPCVAVQEHHRIYSCPVFPSSPRPLCMGSLEIPRTGLSWISMASDAPTKSHRPTTIPFAPLVSCSALSATWRRRAHALAVHVARSGYTHPGTTHKLAIAHCQLRLLGLWPRLLDPSTHPLWQCSTRVAPCGSRVQLARHTSDQYDKMCAPHLLLDGIRGVHATSPVRSTRIP</sequence>
<dbReference type="Proteomes" id="UP000250043">
    <property type="component" value="Unassembled WGS sequence"/>
</dbReference>
<protein>
    <submittedName>
        <fullName evidence="1">Uncharacterized protein</fullName>
    </submittedName>
</protein>
<dbReference type="EMBL" id="KV722370">
    <property type="protein sequence ID" value="OCH92379.1"/>
    <property type="molecule type" value="Genomic_DNA"/>
</dbReference>